<evidence type="ECO:0000313" key="1">
    <source>
        <dbReference type="EMBL" id="GAV22346.1"/>
    </source>
</evidence>
<evidence type="ECO:0000313" key="2">
    <source>
        <dbReference type="Proteomes" id="UP000187485"/>
    </source>
</evidence>
<gene>
    <name evidence="1" type="ORF">cpu_08560</name>
</gene>
<comment type="caution">
    <text evidence="1">The sequence shown here is derived from an EMBL/GenBank/DDBJ whole genome shotgun (WGS) entry which is preliminary data.</text>
</comment>
<proteinExistence type="predicted"/>
<dbReference type="RefSeq" id="WP_159433968.1">
    <property type="nucleotide sequence ID" value="NZ_BDJK01000011.1"/>
</dbReference>
<sequence>MIETATVLEVLKEIFGAKGVHPLNEKAFWQGYEAAGKSKNNVELEN</sequence>
<organism evidence="1 2">
    <name type="scientific">Carboxydothermus pertinax</name>
    <dbReference type="NCBI Taxonomy" id="870242"/>
    <lineage>
        <taxon>Bacteria</taxon>
        <taxon>Bacillati</taxon>
        <taxon>Bacillota</taxon>
        <taxon>Clostridia</taxon>
        <taxon>Thermoanaerobacterales</taxon>
        <taxon>Thermoanaerobacteraceae</taxon>
        <taxon>Carboxydothermus</taxon>
    </lineage>
</organism>
<accession>A0A1L8CTV3</accession>
<dbReference type="Proteomes" id="UP000187485">
    <property type="component" value="Unassembled WGS sequence"/>
</dbReference>
<dbReference type="STRING" id="870242.cpu_08560"/>
<dbReference type="EMBL" id="BDJK01000011">
    <property type="protein sequence ID" value="GAV22346.1"/>
    <property type="molecule type" value="Genomic_DNA"/>
</dbReference>
<keyword evidence="2" id="KW-1185">Reference proteome</keyword>
<protein>
    <submittedName>
        <fullName evidence="1">Uncharacterized protein</fullName>
    </submittedName>
</protein>
<dbReference type="AlphaFoldDB" id="A0A1L8CTV3"/>
<reference evidence="2" key="1">
    <citation type="submission" date="2016-12" db="EMBL/GenBank/DDBJ databases">
        <title>Draft Genome Sequences od Carboxydothermus pertinax and islandicus, Hydrogenogenic Carboxydotrophic Bacteria.</title>
        <authorList>
            <person name="Fukuyama Y."/>
            <person name="Ohmae K."/>
            <person name="Yoneda Y."/>
            <person name="Yoshida T."/>
            <person name="Sako Y."/>
        </authorList>
    </citation>
    <scope>NUCLEOTIDE SEQUENCE [LARGE SCALE GENOMIC DNA]</scope>
    <source>
        <strain evidence="2">Ug1</strain>
    </source>
</reference>
<name>A0A1L8CTV3_9THEO</name>